<dbReference type="KEGG" id="sapo:SAPIO_CDS0886"/>
<dbReference type="InterPro" id="IPR032675">
    <property type="entry name" value="LRR_dom_sf"/>
</dbReference>
<dbReference type="Gene3D" id="3.80.10.10">
    <property type="entry name" value="Ribonuclease Inhibitor"/>
    <property type="match status" value="2"/>
</dbReference>
<feature type="region of interest" description="Disordered" evidence="1">
    <location>
        <begin position="486"/>
        <end position="507"/>
    </location>
</feature>
<dbReference type="AlphaFoldDB" id="A0A084GFD0"/>
<evidence type="ECO:0000313" key="3">
    <source>
        <dbReference type="Proteomes" id="UP000028545"/>
    </source>
</evidence>
<dbReference type="OMA" id="IFAPRIW"/>
<dbReference type="GeneID" id="27719038"/>
<name>A0A084GFD0_PSEDA</name>
<dbReference type="Proteomes" id="UP000028545">
    <property type="component" value="Unassembled WGS sequence"/>
</dbReference>
<accession>A0A084GFD0</accession>
<organism evidence="2 3">
    <name type="scientific">Pseudallescheria apiosperma</name>
    <name type="common">Scedosporium apiospermum</name>
    <dbReference type="NCBI Taxonomy" id="563466"/>
    <lineage>
        <taxon>Eukaryota</taxon>
        <taxon>Fungi</taxon>
        <taxon>Dikarya</taxon>
        <taxon>Ascomycota</taxon>
        <taxon>Pezizomycotina</taxon>
        <taxon>Sordariomycetes</taxon>
        <taxon>Hypocreomycetidae</taxon>
        <taxon>Microascales</taxon>
        <taxon>Microascaceae</taxon>
        <taxon>Scedosporium</taxon>
    </lineage>
</organism>
<evidence type="ECO:0000313" key="2">
    <source>
        <dbReference type="EMBL" id="KEZ46042.1"/>
    </source>
</evidence>
<sequence length="675" mass="74325">MAEAASDAGLGPPSYEQAITTGGQGWWLELVAPYVSVGDYPSLCLVSRRFYDVFCPRLWKDPLVTVRILGLDPGNDFAWYLDVSGLPGSVRPLVKAADRFPRLRVLKARRRELVAADASNLVKAFAGRLWSLDLSDNPLSDAVLLALNQFMTASSSSLRTDGHFAAEGMLDWPRCEGSDAYGPFYHIKESGFSDTFSHANRYLADPPTYPPGEFHDGNHRPSPVRANGRTPIKNDSIEFLKQALLGDDAPVDAACATLSAARMSPVVLSHLHLSNTKVTALGVERLVRESSGQLESLDCESARLNINIPRHSPWPKSTRLYGLLGSPHIWRPVLSSNLRELRVHHSVVTQIPTMEAEGMSSLRRLWLAETSIRRRCEMAYPLAFVPDTNPRVTSLTLTRIPRRSSGPLIGKIIGFLKAASIQERAIADATISSSRRAPMMLRGLRNVRLEFEADPMDDPGRFATSADLDEDGILDLSLDAVTFSTTTSASRSNGHPGSDRAEQSPWLSTHPGAAIADFTRSREEYVSHTLQWRGTTFEARVWVGSGMPSSNPATNAYQQLVRSGYRQVVGAASPAHVKAGVPAGSLIYLDAWDAMILPERVEGARQEVLAGMKDVLTELKRYRVSTREAYEREKRKCAGLSGQVGLGAPHYFFTGKVEVIVKDSSTHYHASEYWR</sequence>
<gene>
    <name evidence="2" type="ORF">SAPIO_CDS0886</name>
</gene>
<comment type="caution">
    <text evidence="2">The sequence shown here is derived from an EMBL/GenBank/DDBJ whole genome shotgun (WGS) entry which is preliminary data.</text>
</comment>
<feature type="compositionally biased region" description="Polar residues" evidence="1">
    <location>
        <begin position="486"/>
        <end position="495"/>
    </location>
</feature>
<keyword evidence="3" id="KW-1185">Reference proteome</keyword>
<reference evidence="2 3" key="1">
    <citation type="journal article" date="2014" name="Genome Announc.">
        <title>Draft genome sequence of the pathogenic fungus Scedosporium apiospermum.</title>
        <authorList>
            <person name="Vandeputte P."/>
            <person name="Ghamrawi S."/>
            <person name="Rechenmann M."/>
            <person name="Iltis A."/>
            <person name="Giraud S."/>
            <person name="Fleury M."/>
            <person name="Thornton C."/>
            <person name="Delhaes L."/>
            <person name="Meyer W."/>
            <person name="Papon N."/>
            <person name="Bouchara J.P."/>
        </authorList>
    </citation>
    <scope>NUCLEOTIDE SEQUENCE [LARGE SCALE GENOMIC DNA]</scope>
    <source>
        <strain evidence="2 3">IHEM 14462</strain>
    </source>
</reference>
<dbReference type="OrthoDB" id="5213490at2759"/>
<dbReference type="HOGENOM" id="CLU_021422_1_0_1"/>
<protein>
    <submittedName>
        <fullName evidence="2">Uncharacterized protein</fullName>
    </submittedName>
</protein>
<dbReference type="EMBL" id="JOWA01000044">
    <property type="protein sequence ID" value="KEZ46042.1"/>
    <property type="molecule type" value="Genomic_DNA"/>
</dbReference>
<proteinExistence type="predicted"/>
<dbReference type="VEuPathDB" id="FungiDB:SAPIO_CDS0886"/>
<dbReference type="RefSeq" id="XP_016645841.1">
    <property type="nucleotide sequence ID" value="XM_016783567.1"/>
</dbReference>
<dbReference type="SUPFAM" id="SSF52047">
    <property type="entry name" value="RNI-like"/>
    <property type="match status" value="1"/>
</dbReference>
<evidence type="ECO:0000256" key="1">
    <source>
        <dbReference type="SAM" id="MobiDB-lite"/>
    </source>
</evidence>